<evidence type="ECO:0000313" key="3">
    <source>
        <dbReference type="EMBL" id="SDH46673.1"/>
    </source>
</evidence>
<organism evidence="3 4">
    <name type="scientific">Flavobacterium omnivorum</name>
    <dbReference type="NCBI Taxonomy" id="178355"/>
    <lineage>
        <taxon>Bacteria</taxon>
        <taxon>Pseudomonadati</taxon>
        <taxon>Bacteroidota</taxon>
        <taxon>Flavobacteriia</taxon>
        <taxon>Flavobacteriales</taxon>
        <taxon>Flavobacteriaceae</taxon>
        <taxon>Flavobacterium</taxon>
    </lineage>
</organism>
<keyword evidence="4" id="KW-1185">Reference proteome</keyword>
<dbReference type="Gene3D" id="2.160.20.120">
    <property type="match status" value="1"/>
</dbReference>
<dbReference type="Pfam" id="PF10988">
    <property type="entry name" value="DUF2807"/>
    <property type="match status" value="1"/>
</dbReference>
<gene>
    <name evidence="3" type="ORF">SAMN04488062_10826</name>
</gene>
<sequence>MKSKIHEYQKINIRNMSKRLVIIAFVFLSQFTNAQVTRNLGDFDEVKVFDKINVKLIEASENKIVVTGARADEVETVNKNGELKIRMPFPQLLSGDDITVKLYFKNLESIAVSEGSYVSSEEDFKQTSLDLNAKSGGEIKLEIDVDKVNIKANAGGIVTLSGKAKNQDVVITSGGILNAKDLETSQTTISVAAGGKSEIHASTLVDAKVRAGGSIFIYGKPKQINKEVFIGGTILEK</sequence>
<evidence type="ECO:0000259" key="2">
    <source>
        <dbReference type="Pfam" id="PF10988"/>
    </source>
</evidence>
<keyword evidence="1" id="KW-0732">Signal</keyword>
<dbReference type="EMBL" id="FNDB01000008">
    <property type="protein sequence ID" value="SDH46673.1"/>
    <property type="molecule type" value="Genomic_DNA"/>
</dbReference>
<evidence type="ECO:0000313" key="4">
    <source>
        <dbReference type="Proteomes" id="UP000199274"/>
    </source>
</evidence>
<dbReference type="Proteomes" id="UP000199274">
    <property type="component" value="Unassembled WGS sequence"/>
</dbReference>
<name>A0A1G8CMZ4_9FLAO</name>
<protein>
    <submittedName>
        <fullName evidence="3">Putative auto-transporter adhesin, head GIN domain</fullName>
    </submittedName>
</protein>
<dbReference type="AlphaFoldDB" id="A0A1G8CMZ4"/>
<dbReference type="STRING" id="178355.SAMN04488062_10826"/>
<feature type="domain" description="Putative auto-transporter adhesin head GIN" evidence="2">
    <location>
        <begin position="42"/>
        <end position="221"/>
    </location>
</feature>
<dbReference type="RefSeq" id="WP_245705080.1">
    <property type="nucleotide sequence ID" value="NZ_FNDB01000008.1"/>
</dbReference>
<feature type="signal peptide" evidence="1">
    <location>
        <begin position="1"/>
        <end position="34"/>
    </location>
</feature>
<reference evidence="4" key="1">
    <citation type="submission" date="2016-10" db="EMBL/GenBank/DDBJ databases">
        <authorList>
            <person name="Varghese N."/>
            <person name="Submissions S."/>
        </authorList>
    </citation>
    <scope>NUCLEOTIDE SEQUENCE [LARGE SCALE GENOMIC DNA]</scope>
    <source>
        <strain evidence="4">CGMCC 1.2747</strain>
    </source>
</reference>
<accession>A0A1G8CMZ4</accession>
<evidence type="ECO:0000256" key="1">
    <source>
        <dbReference type="SAM" id="SignalP"/>
    </source>
</evidence>
<proteinExistence type="predicted"/>
<feature type="chain" id="PRO_5011540545" evidence="1">
    <location>
        <begin position="35"/>
        <end position="237"/>
    </location>
</feature>
<dbReference type="InterPro" id="IPR021255">
    <property type="entry name" value="DUF2807"/>
</dbReference>